<evidence type="ECO:0000256" key="1">
    <source>
        <dbReference type="SAM" id="SignalP"/>
    </source>
</evidence>
<proteinExistence type="predicted"/>
<reference evidence="3" key="1">
    <citation type="submission" date="2021-01" db="EMBL/GenBank/DDBJ databases">
        <authorList>
            <person name="Corre E."/>
            <person name="Pelletier E."/>
            <person name="Niang G."/>
            <person name="Scheremetjew M."/>
            <person name="Finn R."/>
            <person name="Kale V."/>
            <person name="Holt S."/>
            <person name="Cochrane G."/>
            <person name="Meng A."/>
            <person name="Brown T."/>
            <person name="Cohen L."/>
        </authorList>
    </citation>
    <scope>NUCLEOTIDE SEQUENCE</scope>
    <source>
        <strain evidence="3">379</strain>
    </source>
</reference>
<dbReference type="AlphaFoldDB" id="A0A7S3U1M4"/>
<feature type="signal peptide" evidence="1">
    <location>
        <begin position="1"/>
        <end position="18"/>
    </location>
</feature>
<sequence length="224" mass="25020">MRAAFLTAFILAAAPSVAFRLNPSPLHSPHTPASLAVLEPRHAVVVPRHVRVLAQHSKGWDGFGKGPFKYYNNFDAFMSPFPAEDRETYPEMFALPKGVREVSLPKPLGIAFEEREPGRGVVVDYLVDGGNADESGQIQPGDWLILVTAIKVFGPRWERKILPAIDMPFDVVMGAIASNEPRYQVNQKKDVVLQFMRPAEADEATVRAFIDFFEIPYDHVFRTG</sequence>
<dbReference type="InterPro" id="IPR001478">
    <property type="entry name" value="PDZ"/>
</dbReference>
<dbReference type="Gene3D" id="2.30.42.10">
    <property type="match status" value="1"/>
</dbReference>
<dbReference type="PROSITE" id="PS50106">
    <property type="entry name" value="PDZ"/>
    <property type="match status" value="1"/>
</dbReference>
<evidence type="ECO:0000259" key="2">
    <source>
        <dbReference type="PROSITE" id="PS50106"/>
    </source>
</evidence>
<protein>
    <recommendedName>
        <fullName evidence="2">PDZ domain-containing protein</fullName>
    </recommendedName>
</protein>
<feature type="domain" description="PDZ" evidence="2">
    <location>
        <begin position="92"/>
        <end position="152"/>
    </location>
</feature>
<evidence type="ECO:0000313" key="3">
    <source>
        <dbReference type="EMBL" id="CAE0598765.1"/>
    </source>
</evidence>
<dbReference type="InterPro" id="IPR036034">
    <property type="entry name" value="PDZ_sf"/>
</dbReference>
<feature type="chain" id="PRO_5030622968" description="PDZ domain-containing protein" evidence="1">
    <location>
        <begin position="19"/>
        <end position="224"/>
    </location>
</feature>
<accession>A0A7S3U1M4</accession>
<dbReference type="SUPFAM" id="SSF50156">
    <property type="entry name" value="PDZ domain-like"/>
    <property type="match status" value="1"/>
</dbReference>
<dbReference type="EMBL" id="HBIR01060337">
    <property type="protein sequence ID" value="CAE0598765.1"/>
    <property type="molecule type" value="Transcribed_RNA"/>
</dbReference>
<name>A0A7S3U1M4_EMIHU</name>
<organism evidence="3">
    <name type="scientific">Emiliania huxleyi</name>
    <name type="common">Coccolithophore</name>
    <name type="synonym">Pontosphaera huxleyi</name>
    <dbReference type="NCBI Taxonomy" id="2903"/>
    <lineage>
        <taxon>Eukaryota</taxon>
        <taxon>Haptista</taxon>
        <taxon>Haptophyta</taxon>
        <taxon>Prymnesiophyceae</taxon>
        <taxon>Isochrysidales</taxon>
        <taxon>Noelaerhabdaceae</taxon>
        <taxon>Emiliania</taxon>
    </lineage>
</organism>
<gene>
    <name evidence="3" type="ORF">EHUX00137_LOCUS46899</name>
</gene>
<keyword evidence="1" id="KW-0732">Signal</keyword>